<accession>A0A1U7LH18</accession>
<dbReference type="AlphaFoldDB" id="A0A1U7LH18"/>
<name>A0A1U7LH18_NEOID</name>
<feature type="region of interest" description="Disordered" evidence="1">
    <location>
        <begin position="1"/>
        <end position="25"/>
    </location>
</feature>
<dbReference type="EMBL" id="LXFE01004239">
    <property type="protein sequence ID" value="OLL21821.1"/>
    <property type="molecule type" value="Genomic_DNA"/>
</dbReference>
<evidence type="ECO:0000313" key="2">
    <source>
        <dbReference type="EMBL" id="OLL21821.1"/>
    </source>
</evidence>
<keyword evidence="3" id="KW-1185">Reference proteome</keyword>
<protein>
    <submittedName>
        <fullName evidence="2">Uncharacterized protein</fullName>
    </submittedName>
</protein>
<gene>
    <name evidence="2" type="ORF">NEOLI_001038</name>
</gene>
<dbReference type="Proteomes" id="UP000186594">
    <property type="component" value="Unassembled WGS sequence"/>
</dbReference>
<sequence length="75" mass="8137">MLPTVKEQITKASMPAAASSPTDSHLLRPLHQVTSQDSLRISLDTLSSTLEEMDTTLISDQKSLEEEGSMIVPVV</sequence>
<reference evidence="2 3" key="1">
    <citation type="submission" date="2016-04" db="EMBL/GenBank/DDBJ databases">
        <title>Evolutionary innovation and constraint leading to complex multicellularity in the Ascomycota.</title>
        <authorList>
            <person name="Cisse O."/>
            <person name="Nguyen A."/>
            <person name="Hewitt D.A."/>
            <person name="Jedd G."/>
            <person name="Stajich J.E."/>
        </authorList>
    </citation>
    <scope>NUCLEOTIDE SEQUENCE [LARGE SCALE GENOMIC DNA]</scope>
    <source>
        <strain evidence="2 3">DAH-3</strain>
    </source>
</reference>
<organism evidence="2 3">
    <name type="scientific">Neolecta irregularis (strain DAH-3)</name>
    <dbReference type="NCBI Taxonomy" id="1198029"/>
    <lineage>
        <taxon>Eukaryota</taxon>
        <taxon>Fungi</taxon>
        <taxon>Dikarya</taxon>
        <taxon>Ascomycota</taxon>
        <taxon>Taphrinomycotina</taxon>
        <taxon>Neolectales</taxon>
        <taxon>Neolectaceae</taxon>
        <taxon>Neolecta</taxon>
    </lineage>
</organism>
<comment type="caution">
    <text evidence="2">The sequence shown here is derived from an EMBL/GenBank/DDBJ whole genome shotgun (WGS) entry which is preliminary data.</text>
</comment>
<proteinExistence type="predicted"/>
<evidence type="ECO:0000313" key="3">
    <source>
        <dbReference type="Proteomes" id="UP000186594"/>
    </source>
</evidence>
<evidence type="ECO:0000256" key="1">
    <source>
        <dbReference type="SAM" id="MobiDB-lite"/>
    </source>
</evidence>